<evidence type="ECO:0000313" key="7">
    <source>
        <dbReference type="EMBL" id="PPE75697.1"/>
    </source>
</evidence>
<dbReference type="PROSITE" id="PS50977">
    <property type="entry name" value="HTH_TETR_2"/>
    <property type="match status" value="1"/>
</dbReference>
<proteinExistence type="predicted"/>
<keyword evidence="8" id="KW-1185">Reference proteome</keyword>
<accession>A0A2S5TL71</accession>
<dbReference type="OrthoDB" id="9151800at2"/>
<feature type="domain" description="HTH tetR-type" evidence="6">
    <location>
        <begin position="30"/>
        <end position="90"/>
    </location>
</feature>
<sequence length="216" mass="24369">MCSDAVAGKRRKASPEGPAAPLGKQALKTQRTREKIISAVISLIKEGGYSHASSSRIAERAGITWGAAQHHFGNKEEILDAVMNLAHERFAQRMADPALRAGSLAQRVEGFLETMWAHYQDDAYLAMLEILLATRGFHEEAPPNWEDRFSRDPLVSLREIFADVRLDEARAREVLTFAHCFLTGLTIERVFEQKVRNTPRYLQRIQQTVLAMLKEP</sequence>
<evidence type="ECO:0000256" key="2">
    <source>
        <dbReference type="ARBA" id="ARBA00023125"/>
    </source>
</evidence>
<organism evidence="7 8">
    <name type="scientific">Solimonas fluminis</name>
    <dbReference type="NCBI Taxonomy" id="2086571"/>
    <lineage>
        <taxon>Bacteria</taxon>
        <taxon>Pseudomonadati</taxon>
        <taxon>Pseudomonadota</taxon>
        <taxon>Gammaproteobacteria</taxon>
        <taxon>Nevskiales</taxon>
        <taxon>Nevskiaceae</taxon>
        <taxon>Solimonas</taxon>
    </lineage>
</organism>
<dbReference type="InterPro" id="IPR009057">
    <property type="entry name" value="Homeodomain-like_sf"/>
</dbReference>
<reference evidence="7 8" key="1">
    <citation type="submission" date="2018-02" db="EMBL/GenBank/DDBJ databases">
        <title>Genome sequencing of Solimonas sp. HR-BB.</title>
        <authorList>
            <person name="Lee Y."/>
            <person name="Jeon C.O."/>
        </authorList>
    </citation>
    <scope>NUCLEOTIDE SEQUENCE [LARGE SCALE GENOMIC DNA]</scope>
    <source>
        <strain evidence="7 8">HR-BB</strain>
    </source>
</reference>
<dbReference type="EMBL" id="PSNW01000001">
    <property type="protein sequence ID" value="PPE75697.1"/>
    <property type="molecule type" value="Genomic_DNA"/>
</dbReference>
<dbReference type="GO" id="GO:0003700">
    <property type="term" value="F:DNA-binding transcription factor activity"/>
    <property type="evidence" value="ECO:0007669"/>
    <property type="project" value="TreeGrafter"/>
</dbReference>
<dbReference type="InterPro" id="IPR050109">
    <property type="entry name" value="HTH-type_TetR-like_transc_reg"/>
</dbReference>
<dbReference type="PANTHER" id="PTHR30055">
    <property type="entry name" value="HTH-TYPE TRANSCRIPTIONAL REGULATOR RUTR"/>
    <property type="match status" value="1"/>
</dbReference>
<keyword evidence="3" id="KW-0804">Transcription</keyword>
<dbReference type="GO" id="GO:0000976">
    <property type="term" value="F:transcription cis-regulatory region binding"/>
    <property type="evidence" value="ECO:0007669"/>
    <property type="project" value="TreeGrafter"/>
</dbReference>
<name>A0A2S5TL71_9GAMM</name>
<comment type="caution">
    <text evidence="7">The sequence shown here is derived from an EMBL/GenBank/DDBJ whole genome shotgun (WGS) entry which is preliminary data.</text>
</comment>
<dbReference type="InterPro" id="IPR001647">
    <property type="entry name" value="HTH_TetR"/>
</dbReference>
<dbReference type="AlphaFoldDB" id="A0A2S5TL71"/>
<feature type="DNA-binding region" description="H-T-H motif" evidence="4">
    <location>
        <begin position="53"/>
        <end position="72"/>
    </location>
</feature>
<protein>
    <recommendedName>
        <fullName evidence="6">HTH tetR-type domain-containing protein</fullName>
    </recommendedName>
</protein>
<dbReference type="SUPFAM" id="SSF46689">
    <property type="entry name" value="Homeodomain-like"/>
    <property type="match status" value="1"/>
</dbReference>
<dbReference type="PANTHER" id="PTHR30055:SF234">
    <property type="entry name" value="HTH-TYPE TRANSCRIPTIONAL REGULATOR BETI"/>
    <property type="match status" value="1"/>
</dbReference>
<evidence type="ECO:0000256" key="5">
    <source>
        <dbReference type="SAM" id="MobiDB-lite"/>
    </source>
</evidence>
<evidence type="ECO:0000259" key="6">
    <source>
        <dbReference type="PROSITE" id="PS50977"/>
    </source>
</evidence>
<keyword evidence="2 4" id="KW-0238">DNA-binding</keyword>
<dbReference type="Proteomes" id="UP000238220">
    <property type="component" value="Unassembled WGS sequence"/>
</dbReference>
<evidence type="ECO:0000256" key="3">
    <source>
        <dbReference type="ARBA" id="ARBA00023163"/>
    </source>
</evidence>
<evidence type="ECO:0000256" key="4">
    <source>
        <dbReference type="PROSITE-ProRule" id="PRU00335"/>
    </source>
</evidence>
<evidence type="ECO:0000313" key="8">
    <source>
        <dbReference type="Proteomes" id="UP000238220"/>
    </source>
</evidence>
<dbReference type="Pfam" id="PF00440">
    <property type="entry name" value="TetR_N"/>
    <property type="match status" value="1"/>
</dbReference>
<dbReference type="RefSeq" id="WP_104228662.1">
    <property type="nucleotide sequence ID" value="NZ_PSNW01000001.1"/>
</dbReference>
<feature type="region of interest" description="Disordered" evidence="5">
    <location>
        <begin position="1"/>
        <end position="28"/>
    </location>
</feature>
<dbReference type="Gene3D" id="1.10.357.10">
    <property type="entry name" value="Tetracycline Repressor, domain 2"/>
    <property type="match status" value="1"/>
</dbReference>
<dbReference type="PRINTS" id="PR00455">
    <property type="entry name" value="HTHTETR"/>
</dbReference>
<evidence type="ECO:0000256" key="1">
    <source>
        <dbReference type="ARBA" id="ARBA00023015"/>
    </source>
</evidence>
<gene>
    <name evidence="7" type="ORF">C3942_02045</name>
</gene>
<keyword evidence="1" id="KW-0805">Transcription regulation</keyword>